<dbReference type="Proteomes" id="UP000708208">
    <property type="component" value="Unassembled WGS sequence"/>
</dbReference>
<proteinExistence type="predicted"/>
<name>A0A8J2KAH0_9HEXA</name>
<protein>
    <submittedName>
        <fullName evidence="2">Uncharacterized protein</fullName>
    </submittedName>
</protein>
<evidence type="ECO:0000313" key="3">
    <source>
        <dbReference type="Proteomes" id="UP000708208"/>
    </source>
</evidence>
<dbReference type="AlphaFoldDB" id="A0A8J2KAH0"/>
<feature type="non-terminal residue" evidence="2">
    <location>
        <position position="1"/>
    </location>
</feature>
<dbReference type="EMBL" id="CAJVCH010278960">
    <property type="protein sequence ID" value="CAG7734939.1"/>
    <property type="molecule type" value="Genomic_DNA"/>
</dbReference>
<evidence type="ECO:0000256" key="1">
    <source>
        <dbReference type="SAM" id="MobiDB-lite"/>
    </source>
</evidence>
<reference evidence="2" key="1">
    <citation type="submission" date="2021-06" db="EMBL/GenBank/DDBJ databases">
        <authorList>
            <person name="Hodson N. C."/>
            <person name="Mongue J. A."/>
            <person name="Jaron S. K."/>
        </authorList>
    </citation>
    <scope>NUCLEOTIDE SEQUENCE</scope>
</reference>
<sequence length="290" mass="32616">MGKYLCIAEGSKRRVRISVLPKGDGVYPVREKRQAYGTGGYQEAPDALDFSYDGRYHRMLCCSRAGTPPKLTFAGCTSIVDCEIKSACFREGQCEAREGAGDSSGYYNKYIGLDPPGCTGHSLRSDPNGDMGLFLCQDTSSPAMIYQPFQLNRGNLFMSFQEAPPPDKVMTLDRATNEELFEGSETQFRCNSSRFFFGFGVRFAFERLNGDLEFIPDADVVNDLYFVNNHRRHTTLRIPDANIKSVVCAAPVWNSPTEWRMLSLPVTISRNRRPDPTPPRPRTQRPKYSP</sequence>
<feature type="region of interest" description="Disordered" evidence="1">
    <location>
        <begin position="269"/>
        <end position="290"/>
    </location>
</feature>
<comment type="caution">
    <text evidence="2">The sequence shown here is derived from an EMBL/GenBank/DDBJ whole genome shotgun (WGS) entry which is preliminary data.</text>
</comment>
<dbReference type="OrthoDB" id="8295500at2759"/>
<accession>A0A8J2KAH0</accession>
<gene>
    <name evidence="2" type="ORF">AFUS01_LOCUS23298</name>
</gene>
<organism evidence="2 3">
    <name type="scientific">Allacma fusca</name>
    <dbReference type="NCBI Taxonomy" id="39272"/>
    <lineage>
        <taxon>Eukaryota</taxon>
        <taxon>Metazoa</taxon>
        <taxon>Ecdysozoa</taxon>
        <taxon>Arthropoda</taxon>
        <taxon>Hexapoda</taxon>
        <taxon>Collembola</taxon>
        <taxon>Symphypleona</taxon>
        <taxon>Sminthuridae</taxon>
        <taxon>Allacma</taxon>
    </lineage>
</organism>
<evidence type="ECO:0000313" key="2">
    <source>
        <dbReference type="EMBL" id="CAG7734939.1"/>
    </source>
</evidence>
<keyword evidence="3" id="KW-1185">Reference proteome</keyword>